<name>L0H1X6_9GAMM</name>
<sequence length="132" mass="14972">MSEPTTDFPPLEGGGCSLHESFALQVLGDEMEPELPDRCVIVVEPTDRCRDGMFVFVEVEGVRWLRQYRRDAHGERLVACNPLYPEIDLKGLEWRVLGVVIQRNIRRRVKHYTYPNEPATASAEITDLTGSG</sequence>
<keyword evidence="3" id="KW-1185">Reference proteome</keyword>
<organism evidence="2 3">
    <name type="scientific">Thioflavicoccus mobilis 8321</name>
    <dbReference type="NCBI Taxonomy" id="765912"/>
    <lineage>
        <taxon>Bacteria</taxon>
        <taxon>Pseudomonadati</taxon>
        <taxon>Pseudomonadota</taxon>
        <taxon>Gammaproteobacteria</taxon>
        <taxon>Chromatiales</taxon>
        <taxon>Chromatiaceae</taxon>
        <taxon>Thioflavicoccus</taxon>
    </lineage>
</organism>
<evidence type="ECO:0000259" key="1">
    <source>
        <dbReference type="Pfam" id="PF00717"/>
    </source>
</evidence>
<evidence type="ECO:0000313" key="2">
    <source>
        <dbReference type="EMBL" id="AGA91655.1"/>
    </source>
</evidence>
<dbReference type="eggNOG" id="COG2932">
    <property type="taxonomic scope" value="Bacteria"/>
</dbReference>
<dbReference type="EMBL" id="CP003051">
    <property type="protein sequence ID" value="AGA91655.1"/>
    <property type="molecule type" value="Genomic_DNA"/>
</dbReference>
<protein>
    <submittedName>
        <fullName evidence="2">SOS response transcriptional repressor, RecA-mediated autopeptidase</fullName>
    </submittedName>
</protein>
<dbReference type="OrthoDB" id="9791537at2"/>
<dbReference type="InterPro" id="IPR015927">
    <property type="entry name" value="Peptidase_S24_S26A/B/C"/>
</dbReference>
<dbReference type="Pfam" id="PF00717">
    <property type="entry name" value="Peptidase_S24"/>
    <property type="match status" value="1"/>
</dbReference>
<dbReference type="HOGENOM" id="CLU_162080_0_0_6"/>
<dbReference type="InterPro" id="IPR036286">
    <property type="entry name" value="LexA/Signal_pep-like_sf"/>
</dbReference>
<feature type="domain" description="Peptidase S24/S26A/S26B/S26C" evidence="1">
    <location>
        <begin position="19"/>
        <end position="101"/>
    </location>
</feature>
<dbReference type="KEGG" id="tmb:Thimo_2963"/>
<proteinExistence type="predicted"/>
<gene>
    <name evidence="2" type="ORF">Thimo_2963</name>
</gene>
<accession>L0H1X6</accession>
<evidence type="ECO:0000313" key="3">
    <source>
        <dbReference type="Proteomes" id="UP000010816"/>
    </source>
</evidence>
<dbReference type="RefSeq" id="WP_015281786.1">
    <property type="nucleotide sequence ID" value="NC_019940.1"/>
</dbReference>
<dbReference type="AlphaFoldDB" id="L0H1X6"/>
<dbReference type="STRING" id="765912.Thimo_2963"/>
<dbReference type="CDD" id="cd06529">
    <property type="entry name" value="S24_LexA-like"/>
    <property type="match status" value="1"/>
</dbReference>
<dbReference type="SUPFAM" id="SSF51306">
    <property type="entry name" value="LexA/Signal peptidase"/>
    <property type="match status" value="1"/>
</dbReference>
<dbReference type="Gene3D" id="2.10.109.10">
    <property type="entry name" value="Umud Fragment, subunit A"/>
    <property type="match status" value="1"/>
</dbReference>
<reference evidence="2 3" key="1">
    <citation type="submission" date="2011-09" db="EMBL/GenBank/DDBJ databases">
        <title>Complete sequence of chromosome of Thioflavicoccus mobilis 8321.</title>
        <authorList>
            <consortium name="US DOE Joint Genome Institute"/>
            <person name="Lucas S."/>
            <person name="Han J."/>
            <person name="Lapidus A."/>
            <person name="Cheng J.-F."/>
            <person name="Goodwin L."/>
            <person name="Pitluck S."/>
            <person name="Peters L."/>
            <person name="Ovchinnikova G."/>
            <person name="Lu M."/>
            <person name="Detter J.C."/>
            <person name="Han C."/>
            <person name="Tapia R."/>
            <person name="Land M."/>
            <person name="Hauser L."/>
            <person name="Kyrpides N."/>
            <person name="Ivanova N."/>
            <person name="Pagani I."/>
            <person name="Vogl K."/>
            <person name="Liu Z."/>
            <person name="Imhoff J."/>
            <person name="Thiel V."/>
            <person name="Frigaard N.-U."/>
            <person name="Bryant D."/>
            <person name="Woyke T."/>
        </authorList>
    </citation>
    <scope>NUCLEOTIDE SEQUENCE [LARGE SCALE GENOMIC DNA]</scope>
    <source>
        <strain evidence="2 3">8321</strain>
    </source>
</reference>
<dbReference type="InterPro" id="IPR039418">
    <property type="entry name" value="LexA-like"/>
</dbReference>
<dbReference type="Proteomes" id="UP000010816">
    <property type="component" value="Chromosome"/>
</dbReference>